<proteinExistence type="predicted"/>
<dbReference type="Pfam" id="PF01315">
    <property type="entry name" value="Ald_Xan_dh_C"/>
    <property type="match status" value="1"/>
</dbReference>
<dbReference type="InterPro" id="IPR036856">
    <property type="entry name" value="Ald_Oxase/Xan_DH_a/b_sf"/>
</dbReference>
<dbReference type="OrthoDB" id="9758509at2"/>
<gene>
    <name evidence="4" type="ORF">DW352_21485</name>
</gene>
<dbReference type="InterPro" id="IPR008274">
    <property type="entry name" value="AldOxase/xan_DH_MoCoBD1"/>
</dbReference>
<dbReference type="Gene3D" id="3.30.365.10">
    <property type="entry name" value="Aldehyde oxidase/xanthine dehydrogenase, molybdopterin binding domain"/>
    <property type="match status" value="4"/>
</dbReference>
<evidence type="ECO:0000313" key="4">
    <source>
        <dbReference type="EMBL" id="AXK82869.1"/>
    </source>
</evidence>
<dbReference type="AlphaFoldDB" id="A0A346A122"/>
<dbReference type="GO" id="GO:0016491">
    <property type="term" value="F:oxidoreductase activity"/>
    <property type="evidence" value="ECO:0007669"/>
    <property type="project" value="UniProtKB-KW"/>
</dbReference>
<dbReference type="Proteomes" id="UP000254889">
    <property type="component" value="Chromosome"/>
</dbReference>
<dbReference type="InterPro" id="IPR037165">
    <property type="entry name" value="AldOxase/xan_DH_Mopterin-bd_sf"/>
</dbReference>
<keyword evidence="5" id="KW-1185">Reference proteome</keyword>
<dbReference type="Pfam" id="PF20256">
    <property type="entry name" value="MoCoBD_2"/>
    <property type="match status" value="1"/>
</dbReference>
<dbReference type="GO" id="GO:0005506">
    <property type="term" value="F:iron ion binding"/>
    <property type="evidence" value="ECO:0007669"/>
    <property type="project" value="InterPro"/>
</dbReference>
<dbReference type="InterPro" id="IPR000674">
    <property type="entry name" value="Ald_Oxase/Xan_DH_a/b"/>
</dbReference>
<name>A0A346A122_9HYPH</name>
<reference evidence="4 5" key="1">
    <citation type="submission" date="2018-07" db="EMBL/GenBank/DDBJ databases">
        <authorList>
            <person name="Quirk P.G."/>
            <person name="Krulwich T.A."/>
        </authorList>
    </citation>
    <scope>NUCLEOTIDE SEQUENCE [LARGE SCALE GENOMIC DNA]</scope>
    <source>
        <strain evidence="4 5">CC-BB4</strain>
    </source>
</reference>
<dbReference type="PANTHER" id="PTHR11908:SF132">
    <property type="entry name" value="ALDEHYDE OXIDASE 1-RELATED"/>
    <property type="match status" value="1"/>
</dbReference>
<protein>
    <submittedName>
        <fullName evidence="4">Xanthine dehydrogenase family protein molybdopterin-binding subunit</fullName>
    </submittedName>
</protein>
<dbReference type="SUPFAM" id="SSF54665">
    <property type="entry name" value="CO dehydrogenase molybdoprotein N-domain-like"/>
    <property type="match status" value="1"/>
</dbReference>
<dbReference type="Pfam" id="PF02738">
    <property type="entry name" value="MoCoBD_1"/>
    <property type="match status" value="1"/>
</dbReference>
<dbReference type="EMBL" id="CP031417">
    <property type="protein sequence ID" value="AXK82869.1"/>
    <property type="molecule type" value="Genomic_DNA"/>
</dbReference>
<dbReference type="PANTHER" id="PTHR11908">
    <property type="entry name" value="XANTHINE DEHYDROGENASE"/>
    <property type="match status" value="1"/>
</dbReference>
<dbReference type="RefSeq" id="WP_115693248.1">
    <property type="nucleotide sequence ID" value="NZ_CP031417.1"/>
</dbReference>
<accession>A0A346A122</accession>
<evidence type="ECO:0000259" key="3">
    <source>
        <dbReference type="SMART" id="SM01008"/>
    </source>
</evidence>
<feature type="domain" description="Aldehyde oxidase/xanthine dehydrogenase a/b hammerhead" evidence="3">
    <location>
        <begin position="18"/>
        <end position="138"/>
    </location>
</feature>
<dbReference type="SUPFAM" id="SSF56003">
    <property type="entry name" value="Molybdenum cofactor-binding domain"/>
    <property type="match status" value="1"/>
</dbReference>
<dbReference type="InterPro" id="IPR046867">
    <property type="entry name" value="AldOxase/xan_DH_MoCoBD2"/>
</dbReference>
<dbReference type="Gene3D" id="3.90.1170.50">
    <property type="entry name" value="Aldehyde oxidase/xanthine dehydrogenase, a/b hammerhead"/>
    <property type="match status" value="1"/>
</dbReference>
<evidence type="ECO:0000313" key="5">
    <source>
        <dbReference type="Proteomes" id="UP000254889"/>
    </source>
</evidence>
<evidence type="ECO:0000256" key="1">
    <source>
        <dbReference type="ARBA" id="ARBA00022505"/>
    </source>
</evidence>
<dbReference type="KEGG" id="ptaw:DW352_21485"/>
<evidence type="ECO:0000256" key="2">
    <source>
        <dbReference type="ARBA" id="ARBA00023002"/>
    </source>
</evidence>
<keyword evidence="2" id="KW-0560">Oxidoreductase</keyword>
<dbReference type="InterPro" id="IPR016208">
    <property type="entry name" value="Ald_Oxase/xanthine_DH-like"/>
</dbReference>
<keyword evidence="1" id="KW-0500">Molybdenum</keyword>
<sequence length="770" mass="81339">MSDNGTFKGRREDRRLVTGQGRYTNDWNLEGQLYAAFRRSDRGHAIIKSIDTSAAASAPGVVAVVTGRDVADAGFATLPPISPPPGRGGQGILVPQRPVLAGDRVRFVGEEIAVVVAKTAAAARDAADMIDIDFDDLPVLIGFENAMAADATVIHDNIPGNICFDFEYGDEQKTADAFARAAGVVTLTAESPRVAPTPMEVRGALVSYDAAADSFDVYCASQGGPAFGQDLALMAGVPADRVRVHMVDVGGAFGARTAPFPEYPAMLYLAKKLKKPIKWLSTRSEDFLTDNHGRAVSLKGELAYDDKGKFLALRTEWLCDSGAYLAPAGVLTNSVNGKVVGAGAYAIEAVYGRHRQVITNTSPTNAYRGAGRPEANYIVERLVDEAAAKLGVDPLELRRRNVLRKAQFPYNTPTGVRFDSADFPGLLAAAKEKADWKGFAARRRQSRKAGKLRGIGCGLFIEPSGGGGVKKDEVAVVFQNDGTIVIHNAAGPSGQGHETVFPELVGGWLGVPVERIVSHSGDPKGPRLTGAPSIGSRSGMTLGSAFKIAAEVVVEKAKKLAADALEAPPEDIEFKDGVFTIAGTDRTMKMTEVIERHASDSPHPLDTVAERPPSMAFPSGAHVVELEIDADTGDIEVVRYTAVDDIGNAINHTLANGQLLGGIMQGAGHVFGEHCAYDESNGQLITGSFMDYCMPRAHLLPAIDLVEHNVPSPNNPLGAKGVGESGTTGAMPACMNAVMDALRSVGVKHFDIPATPSRIWDAIAAAKAAG</sequence>
<dbReference type="SMART" id="SM01008">
    <property type="entry name" value="Ald_Xan_dh_C"/>
    <property type="match status" value="1"/>
</dbReference>
<organism evidence="4 5">
    <name type="scientific">Pseudolabrys taiwanensis</name>
    <dbReference type="NCBI Taxonomy" id="331696"/>
    <lineage>
        <taxon>Bacteria</taxon>
        <taxon>Pseudomonadati</taxon>
        <taxon>Pseudomonadota</taxon>
        <taxon>Alphaproteobacteria</taxon>
        <taxon>Hyphomicrobiales</taxon>
        <taxon>Xanthobacteraceae</taxon>
        <taxon>Pseudolabrys</taxon>
    </lineage>
</organism>